<keyword evidence="2" id="KW-1185">Reference proteome</keyword>
<proteinExistence type="predicted"/>
<evidence type="ECO:0000313" key="1">
    <source>
        <dbReference type="EMBL" id="MEL3972261.1"/>
    </source>
</evidence>
<dbReference type="RefSeq" id="WP_341982357.1">
    <property type="nucleotide sequence ID" value="NZ_JBBYAF010000012.1"/>
</dbReference>
<accession>A0ABU9K922</accession>
<reference evidence="1 2" key="1">
    <citation type="submission" date="2024-04" db="EMBL/GenBank/DDBJ databases">
        <title>Bacillus oryzaecorticis sp. nov., a moderately halophilic bacterium isolated from rice husks.</title>
        <authorList>
            <person name="Zhu H.-S."/>
        </authorList>
    </citation>
    <scope>NUCLEOTIDE SEQUENCE [LARGE SCALE GENOMIC DNA]</scope>
    <source>
        <strain evidence="1 2">ZC255</strain>
    </source>
</reference>
<keyword evidence="1" id="KW-0808">Transferase</keyword>
<dbReference type="EMBL" id="JBBYAF010000012">
    <property type="protein sequence ID" value="MEL3972261.1"/>
    <property type="molecule type" value="Genomic_DNA"/>
</dbReference>
<sequence length="154" mass="18248">MRKEKLSFDELSIERCEKETDELIKKESVSFLKELLGYLNSHKNEYIFLEADWFDAIRIDGLTLEKDDVFGNYDAMFGLKLQKKYRKEMEAFLDRTLQGEKSYDLLFNGEDGLWDVNISINDLPSYKEDMSLRDAIENIYVYLLELIEETAEKK</sequence>
<name>A0ABU9K922_9BACI</name>
<organism evidence="1 2">
    <name type="scientific">Rossellomorea oryzaecorticis</name>
    <dbReference type="NCBI Taxonomy" id="1396505"/>
    <lineage>
        <taxon>Bacteria</taxon>
        <taxon>Bacillati</taxon>
        <taxon>Bacillota</taxon>
        <taxon>Bacilli</taxon>
        <taxon>Bacillales</taxon>
        <taxon>Bacillaceae</taxon>
        <taxon>Rossellomorea</taxon>
    </lineage>
</organism>
<comment type="caution">
    <text evidence="1">The sequence shown here is derived from an EMBL/GenBank/DDBJ whole genome shotgun (WGS) entry which is preliminary data.</text>
</comment>
<dbReference type="Proteomes" id="UP001389717">
    <property type="component" value="Unassembled WGS sequence"/>
</dbReference>
<evidence type="ECO:0000313" key="2">
    <source>
        <dbReference type="Proteomes" id="UP001389717"/>
    </source>
</evidence>
<keyword evidence="1" id="KW-0032">Aminotransferase</keyword>
<dbReference type="GO" id="GO:0008483">
    <property type="term" value="F:transaminase activity"/>
    <property type="evidence" value="ECO:0007669"/>
    <property type="project" value="UniProtKB-KW"/>
</dbReference>
<protein>
    <submittedName>
        <fullName evidence="1">Branched-chain amino acid aminotransferase</fullName>
    </submittedName>
</protein>
<gene>
    <name evidence="1" type="ORF">AAEO50_08225</name>
</gene>